<dbReference type="Proteomes" id="UP001367676">
    <property type="component" value="Unassembled WGS sequence"/>
</dbReference>
<dbReference type="AlphaFoldDB" id="A0AAN9TMK2"/>
<dbReference type="EMBL" id="JBBCAQ010000036">
    <property type="protein sequence ID" value="KAK7575841.1"/>
    <property type="molecule type" value="Genomic_DNA"/>
</dbReference>
<proteinExistence type="predicted"/>
<reference evidence="1 2" key="1">
    <citation type="submission" date="2024-03" db="EMBL/GenBank/DDBJ databases">
        <title>Adaptation during the transition from Ophiocordyceps entomopathogen to insect associate is accompanied by gene loss and intensified selection.</title>
        <authorList>
            <person name="Ward C.M."/>
            <person name="Onetto C.A."/>
            <person name="Borneman A.R."/>
        </authorList>
    </citation>
    <scope>NUCLEOTIDE SEQUENCE [LARGE SCALE GENOMIC DNA]</scope>
    <source>
        <strain evidence="1">AWRI1</strain>
        <tissue evidence="1">Single Adult Female</tissue>
    </source>
</reference>
<protein>
    <submittedName>
        <fullName evidence="1">Uncharacterized protein</fullName>
    </submittedName>
</protein>
<gene>
    <name evidence="1" type="ORF">V9T40_012127</name>
</gene>
<keyword evidence="2" id="KW-1185">Reference proteome</keyword>
<accession>A0AAN9TMK2</accession>
<comment type="caution">
    <text evidence="1">The sequence shown here is derived from an EMBL/GenBank/DDBJ whole genome shotgun (WGS) entry which is preliminary data.</text>
</comment>
<evidence type="ECO:0000313" key="1">
    <source>
        <dbReference type="EMBL" id="KAK7575841.1"/>
    </source>
</evidence>
<name>A0AAN9TMK2_9HEMI</name>
<evidence type="ECO:0000313" key="2">
    <source>
        <dbReference type="Proteomes" id="UP001367676"/>
    </source>
</evidence>
<organism evidence="1 2">
    <name type="scientific">Parthenolecanium corni</name>
    <dbReference type="NCBI Taxonomy" id="536013"/>
    <lineage>
        <taxon>Eukaryota</taxon>
        <taxon>Metazoa</taxon>
        <taxon>Ecdysozoa</taxon>
        <taxon>Arthropoda</taxon>
        <taxon>Hexapoda</taxon>
        <taxon>Insecta</taxon>
        <taxon>Pterygota</taxon>
        <taxon>Neoptera</taxon>
        <taxon>Paraneoptera</taxon>
        <taxon>Hemiptera</taxon>
        <taxon>Sternorrhyncha</taxon>
        <taxon>Coccoidea</taxon>
        <taxon>Coccidae</taxon>
        <taxon>Parthenolecanium</taxon>
    </lineage>
</organism>
<sequence length="119" mass="13054">MSVESSATNEPAASSKASIRRKFIPLGSCQQSAVTHENSTNIMTLGNERGDVAGGDTKWMDGWMNNLNIIIDDDVDEDEDDMPGSCLRLHNVNVLVISGNSYRNLFRVSDFFVLSSIVN</sequence>